<dbReference type="InterPro" id="IPR020449">
    <property type="entry name" value="Tscrpt_reg_AraC-type_HTH"/>
</dbReference>
<dbReference type="KEGG" id="lmd:METH_16955"/>
<sequence>MVSPRSGTLRTASNLEIASHCAINEITETDLVILPSIQLDTNQWIRGQDPEITQWLKEMHENGALLCSICSGVFLLAETGLLDGHEATLHWAHEEHFRCVFPDININMERLLVTSGGNLRFVMGGGSSSWQDLLIYLISRFVGYPAARAVCNFYAIPWNFEKQTPFYIFTPSTDHGDSAILHVQKWLDRNFSYQNPVVEMYKQAGMPQRSFLRRFQKATGQTPIQYVQQLRVDRGKRLLEQTNLPIEDVAWKVGYEDPTFFRRLFKRLTGVSPGVYRRNITVPNFADLELMIAE</sequence>
<evidence type="ECO:0000313" key="6">
    <source>
        <dbReference type="Proteomes" id="UP000018780"/>
    </source>
</evidence>
<dbReference type="SMART" id="SM00342">
    <property type="entry name" value="HTH_ARAC"/>
    <property type="match status" value="1"/>
</dbReference>
<dbReference type="HOGENOM" id="CLU_000445_59_0_5"/>
<keyword evidence="3" id="KW-0804">Transcription</keyword>
<keyword evidence="1" id="KW-0805">Transcription regulation</keyword>
<dbReference type="InterPro" id="IPR009057">
    <property type="entry name" value="Homeodomain-like_sf"/>
</dbReference>
<dbReference type="EMBL" id="CP006773">
    <property type="protein sequence ID" value="AHD02131.1"/>
    <property type="molecule type" value="Genomic_DNA"/>
</dbReference>
<protein>
    <submittedName>
        <fullName evidence="5">Transcriptional regulator</fullName>
    </submittedName>
</protein>
<gene>
    <name evidence="5" type="ORF">METH_16955</name>
</gene>
<dbReference type="GO" id="GO:0043565">
    <property type="term" value="F:sequence-specific DNA binding"/>
    <property type="evidence" value="ECO:0007669"/>
    <property type="project" value="InterPro"/>
</dbReference>
<evidence type="ECO:0000256" key="1">
    <source>
        <dbReference type="ARBA" id="ARBA00023015"/>
    </source>
</evidence>
<proteinExistence type="predicted"/>
<dbReference type="Pfam" id="PF12833">
    <property type="entry name" value="HTH_18"/>
    <property type="match status" value="1"/>
</dbReference>
<dbReference type="SUPFAM" id="SSF52317">
    <property type="entry name" value="Class I glutamine amidotransferase-like"/>
    <property type="match status" value="1"/>
</dbReference>
<evidence type="ECO:0000256" key="2">
    <source>
        <dbReference type="ARBA" id="ARBA00023125"/>
    </source>
</evidence>
<dbReference type="InterPro" id="IPR029062">
    <property type="entry name" value="Class_I_gatase-like"/>
</dbReference>
<evidence type="ECO:0000259" key="4">
    <source>
        <dbReference type="PROSITE" id="PS01124"/>
    </source>
</evidence>
<dbReference type="Gene3D" id="3.40.50.880">
    <property type="match status" value="1"/>
</dbReference>
<name>V9VTQ7_9RHOB</name>
<dbReference type="InterPro" id="IPR018060">
    <property type="entry name" value="HTH_AraC"/>
</dbReference>
<dbReference type="Gene3D" id="1.10.10.60">
    <property type="entry name" value="Homeodomain-like"/>
    <property type="match status" value="2"/>
</dbReference>
<accession>V9VTQ7</accession>
<dbReference type="InterPro" id="IPR018062">
    <property type="entry name" value="HTH_AraC-typ_CS"/>
</dbReference>
<dbReference type="AlphaFoldDB" id="V9VTQ7"/>
<dbReference type="PANTHER" id="PTHR43130:SF3">
    <property type="entry name" value="HTH-TYPE TRANSCRIPTIONAL REGULATOR RV1931C"/>
    <property type="match status" value="1"/>
</dbReference>
<dbReference type="Pfam" id="PF01965">
    <property type="entry name" value="DJ-1_PfpI"/>
    <property type="match status" value="1"/>
</dbReference>
<dbReference type="SUPFAM" id="SSF46689">
    <property type="entry name" value="Homeodomain-like"/>
    <property type="match status" value="2"/>
</dbReference>
<dbReference type="Proteomes" id="UP000018780">
    <property type="component" value="Chromosome"/>
</dbReference>
<dbReference type="PROSITE" id="PS00041">
    <property type="entry name" value="HTH_ARAC_FAMILY_1"/>
    <property type="match status" value="1"/>
</dbReference>
<keyword evidence="2" id="KW-0238">DNA-binding</keyword>
<dbReference type="InterPro" id="IPR002818">
    <property type="entry name" value="DJ-1/PfpI"/>
</dbReference>
<evidence type="ECO:0000313" key="5">
    <source>
        <dbReference type="EMBL" id="AHD02131.1"/>
    </source>
</evidence>
<dbReference type="PRINTS" id="PR00032">
    <property type="entry name" value="HTHARAC"/>
</dbReference>
<dbReference type="GO" id="GO:0003700">
    <property type="term" value="F:DNA-binding transcription factor activity"/>
    <property type="evidence" value="ECO:0007669"/>
    <property type="project" value="InterPro"/>
</dbReference>
<dbReference type="STRING" id="999552.METH_16955"/>
<keyword evidence="6" id="KW-1185">Reference proteome</keyword>
<dbReference type="PROSITE" id="PS01124">
    <property type="entry name" value="HTH_ARAC_FAMILY_2"/>
    <property type="match status" value="1"/>
</dbReference>
<evidence type="ECO:0000256" key="3">
    <source>
        <dbReference type="ARBA" id="ARBA00023163"/>
    </source>
</evidence>
<reference evidence="5 6" key="1">
    <citation type="submission" date="2013-09" db="EMBL/GenBank/DDBJ databases">
        <authorList>
            <consortium name="DOE Joint Genome Institute"/>
            <person name="Klenk H.-P."/>
            <person name="Huntemann M."/>
            <person name="Han J."/>
            <person name="Chen A."/>
            <person name="Kyrpides N."/>
            <person name="Mavromatis K."/>
            <person name="Markowitz V."/>
            <person name="Palaniappan K."/>
            <person name="Ivanova N."/>
            <person name="Schaumberg A."/>
            <person name="Pati A."/>
            <person name="Liolios K."/>
            <person name="Nordberg H.P."/>
            <person name="Cantor M.N."/>
            <person name="Hua S.X."/>
            <person name="Woyke T."/>
        </authorList>
    </citation>
    <scope>NUCLEOTIDE SEQUENCE [LARGE SCALE GENOMIC DNA]</scope>
    <source>
        <strain evidence="5 6">DSM 14336</strain>
    </source>
</reference>
<dbReference type="InterPro" id="IPR052158">
    <property type="entry name" value="INH-QAR"/>
</dbReference>
<dbReference type="PANTHER" id="PTHR43130">
    <property type="entry name" value="ARAC-FAMILY TRANSCRIPTIONAL REGULATOR"/>
    <property type="match status" value="1"/>
</dbReference>
<organism evidence="5 6">
    <name type="scientific">Leisingera methylohalidivorans DSM 14336</name>
    <dbReference type="NCBI Taxonomy" id="999552"/>
    <lineage>
        <taxon>Bacteria</taxon>
        <taxon>Pseudomonadati</taxon>
        <taxon>Pseudomonadota</taxon>
        <taxon>Alphaproteobacteria</taxon>
        <taxon>Rhodobacterales</taxon>
        <taxon>Roseobacteraceae</taxon>
        <taxon>Leisingera</taxon>
    </lineage>
</organism>
<feature type="domain" description="HTH araC/xylS-type" evidence="4">
    <location>
        <begin position="181"/>
        <end position="279"/>
    </location>
</feature>